<dbReference type="EMBL" id="JAYMYQ010000002">
    <property type="protein sequence ID" value="KAK7349306.1"/>
    <property type="molecule type" value="Genomic_DNA"/>
</dbReference>
<sequence>MAVDDHESSMWPWQPRRRVSLIRRRKVQTVRLGGKKARRGILGLFRIFKRMRLRWVKLQYVRILKRLKEHYSNMVKDLVEAGATVETFHQRLFMESTFAIPLGVNLSTYPSRFGSDRPRTIFM</sequence>
<evidence type="ECO:0000313" key="2">
    <source>
        <dbReference type="Proteomes" id="UP001367508"/>
    </source>
</evidence>
<gene>
    <name evidence="1" type="ORF">VNO77_06571</name>
</gene>
<protein>
    <submittedName>
        <fullName evidence="1">Uncharacterized protein</fullName>
    </submittedName>
</protein>
<proteinExistence type="predicted"/>
<dbReference type="AlphaFoldDB" id="A0AAN9M7J6"/>
<dbReference type="PANTHER" id="PTHR34788:SF4">
    <property type="entry name" value="F15I1.22"/>
    <property type="match status" value="1"/>
</dbReference>
<reference evidence="1 2" key="1">
    <citation type="submission" date="2024-01" db="EMBL/GenBank/DDBJ databases">
        <title>The genomes of 5 underutilized Papilionoideae crops provide insights into root nodulation and disease resistanc.</title>
        <authorList>
            <person name="Jiang F."/>
        </authorList>
    </citation>
    <scope>NUCLEOTIDE SEQUENCE [LARGE SCALE GENOMIC DNA]</scope>
    <source>
        <strain evidence="1">LVBAO_FW01</strain>
        <tissue evidence="1">Leaves</tissue>
    </source>
</reference>
<dbReference type="Proteomes" id="UP001367508">
    <property type="component" value="Unassembled WGS sequence"/>
</dbReference>
<dbReference type="PANTHER" id="PTHR34788">
    <property type="entry name" value="F15I1.22"/>
    <property type="match status" value="1"/>
</dbReference>
<name>A0AAN9M7J6_CANGL</name>
<accession>A0AAN9M7J6</accession>
<evidence type="ECO:0000313" key="1">
    <source>
        <dbReference type="EMBL" id="KAK7349306.1"/>
    </source>
</evidence>
<comment type="caution">
    <text evidence="1">The sequence shown here is derived from an EMBL/GenBank/DDBJ whole genome shotgun (WGS) entry which is preliminary data.</text>
</comment>
<organism evidence="1 2">
    <name type="scientific">Canavalia gladiata</name>
    <name type="common">Sword bean</name>
    <name type="synonym">Dolichos gladiatus</name>
    <dbReference type="NCBI Taxonomy" id="3824"/>
    <lineage>
        <taxon>Eukaryota</taxon>
        <taxon>Viridiplantae</taxon>
        <taxon>Streptophyta</taxon>
        <taxon>Embryophyta</taxon>
        <taxon>Tracheophyta</taxon>
        <taxon>Spermatophyta</taxon>
        <taxon>Magnoliopsida</taxon>
        <taxon>eudicotyledons</taxon>
        <taxon>Gunneridae</taxon>
        <taxon>Pentapetalae</taxon>
        <taxon>rosids</taxon>
        <taxon>fabids</taxon>
        <taxon>Fabales</taxon>
        <taxon>Fabaceae</taxon>
        <taxon>Papilionoideae</taxon>
        <taxon>50 kb inversion clade</taxon>
        <taxon>NPAAA clade</taxon>
        <taxon>indigoferoid/millettioid clade</taxon>
        <taxon>Phaseoleae</taxon>
        <taxon>Canavalia</taxon>
    </lineage>
</organism>
<keyword evidence="2" id="KW-1185">Reference proteome</keyword>